<reference evidence="2" key="1">
    <citation type="submission" date="2023-10" db="EMBL/GenBank/DDBJ databases">
        <authorList>
            <person name="Hackl T."/>
        </authorList>
    </citation>
    <scope>NUCLEOTIDE SEQUENCE</scope>
</reference>
<dbReference type="AlphaFoldDB" id="A0AAI8VCM5"/>
<gene>
    <name evidence="2" type="ORF">KHLLAP_LOCUS2899</name>
</gene>
<dbReference type="PANTHER" id="PTHR40788:SF1">
    <property type="entry name" value="IPA PROTEIN"/>
    <property type="match status" value="1"/>
</dbReference>
<evidence type="ECO:0000256" key="1">
    <source>
        <dbReference type="SAM" id="MobiDB-lite"/>
    </source>
</evidence>
<accession>A0AAI8VCM5</accession>
<keyword evidence="3" id="KW-1185">Reference proteome</keyword>
<evidence type="ECO:0000313" key="3">
    <source>
        <dbReference type="Proteomes" id="UP001295740"/>
    </source>
</evidence>
<feature type="compositionally biased region" description="Basic and acidic residues" evidence="1">
    <location>
        <begin position="573"/>
        <end position="589"/>
    </location>
</feature>
<feature type="compositionally biased region" description="Basic and acidic residues" evidence="1">
    <location>
        <begin position="550"/>
        <end position="562"/>
    </location>
</feature>
<dbReference type="PANTHER" id="PTHR40788">
    <property type="entry name" value="CLR5 DOMAIN-CONTAINING PROTEIN-RELATED"/>
    <property type="match status" value="1"/>
</dbReference>
<feature type="region of interest" description="Disordered" evidence="1">
    <location>
        <begin position="550"/>
        <end position="619"/>
    </location>
</feature>
<proteinExistence type="predicted"/>
<name>A0AAI8VCM5_9PEZI</name>
<sequence>MTEPTSADGVKELHRDLARKWRTHGPRLEQIWRSLGQGQRAKAMKAGAMDGVVLKHSLDASLGNVCKFMPEWNLRDVTAPGSDHLLEILKHRAITTLEEQYLSGANSRTGDHELIMNMMRTRNLQHVDSFRDCYTFFMEGERYGQSFKLLKEKEQTLAAFQPSIDAGLCIPQSAGELILTRQIYMLQCLNIVVEDILEAGSTTRNQKQPPKKSTDAAAAALSKLSIQPSPPKLDLADLHNSAKDQKATLEDNLNLVCTEPVVLAHAVNIWFFSRPELVADEKGRMLPAHTDKYISAAFFEAVHSAVKGPAIWDYMCRLLELLKSSTDKSHREIILQEVSNLCHLEYSRVQALLKRHVASGTGLKWFKRVSNVYDNGNVRVSMKGKPESLIRDNPQLLYLLRLCQPETNASKAIDWIKKLDDHHTAHPSDREDLQDREVDALCDLAVIVGFIHSLSPVISMPAFNRKRGQLFVAKSGELEGELNQLKTQVDLADFAVPIDHLREPGMSEGALEAIDQFVVEKTGTKMGFLYQDLIEECMLQLQDRLKAKTEQQDKAKEQDKATEFVPLPSDGPQKPEVRVQQRREKEKTRPKYSSVYEITPSAQKSSELESLETTQAPPSLKVKPSTAEVFSTLFSKSESRGSVSWSGFVAAMADLGFSVLPKFGSVYTFFPPEGSAVQRPVTLHRPHKSRIEGYLLLIFGRRLQRLYGWAKESFQAA</sequence>
<protein>
    <submittedName>
        <fullName evidence="2">Uu.00g098250.m01.CDS01</fullName>
    </submittedName>
</protein>
<evidence type="ECO:0000313" key="2">
    <source>
        <dbReference type="EMBL" id="CAJ2502431.1"/>
    </source>
</evidence>
<comment type="caution">
    <text evidence="2">The sequence shown here is derived from an EMBL/GenBank/DDBJ whole genome shotgun (WGS) entry which is preliminary data.</text>
</comment>
<dbReference type="EMBL" id="CAUWAG010000004">
    <property type="protein sequence ID" value="CAJ2502431.1"/>
    <property type="molecule type" value="Genomic_DNA"/>
</dbReference>
<organism evidence="2 3">
    <name type="scientific">Anthostomella pinea</name>
    <dbReference type="NCBI Taxonomy" id="933095"/>
    <lineage>
        <taxon>Eukaryota</taxon>
        <taxon>Fungi</taxon>
        <taxon>Dikarya</taxon>
        <taxon>Ascomycota</taxon>
        <taxon>Pezizomycotina</taxon>
        <taxon>Sordariomycetes</taxon>
        <taxon>Xylariomycetidae</taxon>
        <taxon>Xylariales</taxon>
        <taxon>Xylariaceae</taxon>
        <taxon>Anthostomella</taxon>
    </lineage>
</organism>
<dbReference type="Proteomes" id="UP001295740">
    <property type="component" value="Unassembled WGS sequence"/>
</dbReference>